<feature type="region of interest" description="Disordered" evidence="1">
    <location>
        <begin position="326"/>
        <end position="347"/>
    </location>
</feature>
<feature type="region of interest" description="Disordered" evidence="1">
    <location>
        <begin position="21"/>
        <end position="304"/>
    </location>
</feature>
<reference evidence="2 3" key="1">
    <citation type="submission" date="2024-10" db="EMBL/GenBank/DDBJ databases">
        <authorList>
            <person name="Kim D."/>
        </authorList>
    </citation>
    <scope>NUCLEOTIDE SEQUENCE [LARGE SCALE GENOMIC DNA]</scope>
    <source>
        <strain evidence="2">BH-2024</strain>
    </source>
</reference>
<name>A0ABD2M868_9BILA</name>
<accession>A0ABD2M868</accession>
<feature type="compositionally biased region" description="Basic and acidic residues" evidence="1">
    <location>
        <begin position="148"/>
        <end position="166"/>
    </location>
</feature>
<proteinExistence type="predicted"/>
<evidence type="ECO:0000313" key="2">
    <source>
        <dbReference type="EMBL" id="KAL3123713.1"/>
    </source>
</evidence>
<feature type="compositionally biased region" description="Basic and acidic residues" evidence="1">
    <location>
        <begin position="233"/>
        <end position="248"/>
    </location>
</feature>
<keyword evidence="3" id="KW-1185">Reference proteome</keyword>
<evidence type="ECO:0000313" key="3">
    <source>
        <dbReference type="Proteomes" id="UP001620626"/>
    </source>
</evidence>
<sequence length="488" mass="55013">MKETGGKKIWKKIGSFLADKKQKAIKEPLSSSSSTSIEIEHIGSSNRQLSCQNSSQGCSTSRDPFRYQAETSTANKSADSRRRPTNRYDSRYKENPGKILTEKHRYSSRHTVGIRENKPLVIRSDSQDTVANRQGQETRHSSRRNNVRIRENERIPSRQGSEDIVRNRSNAEQQSVQSSSRHRVANKGKEVDERRSDSRDTVTNPANERAGTKPKRRAKISKQLNEEGFESEYENRPTIRIRENERIPTRQGSESTVSKRNNERRGSRQSTRKHTVRNSVPATPSNSPDTVDNRASPSSGNRHTVGVQLNQLSGIIAGLATQSDIVADPPSSLPEVEQAPDRPENEGPYNAADFAIDVVATAGRGLFHALSFVGNTINAFITEENETHNYGTNGLLINEQLQMVYPGSIIEATDLRGRRYSVQVVDVQLHMNPPYMTVADRFRNIQTVYIERFGTDNNYITVRDNEGNLNTGRILRVLQPNQNQYLQQ</sequence>
<dbReference type="AlphaFoldDB" id="A0ABD2M868"/>
<feature type="compositionally biased region" description="Basic and acidic residues" evidence="1">
    <location>
        <begin position="78"/>
        <end position="105"/>
    </location>
</feature>
<feature type="compositionally biased region" description="Basic and acidic residues" evidence="1">
    <location>
        <begin position="187"/>
        <end position="200"/>
    </location>
</feature>
<protein>
    <submittedName>
        <fullName evidence="2">Uncharacterized protein</fullName>
    </submittedName>
</protein>
<organism evidence="2 3">
    <name type="scientific">Heterodera trifolii</name>
    <dbReference type="NCBI Taxonomy" id="157864"/>
    <lineage>
        <taxon>Eukaryota</taxon>
        <taxon>Metazoa</taxon>
        <taxon>Ecdysozoa</taxon>
        <taxon>Nematoda</taxon>
        <taxon>Chromadorea</taxon>
        <taxon>Rhabditida</taxon>
        <taxon>Tylenchina</taxon>
        <taxon>Tylenchomorpha</taxon>
        <taxon>Tylenchoidea</taxon>
        <taxon>Heteroderidae</taxon>
        <taxon>Heteroderinae</taxon>
        <taxon>Heterodera</taxon>
    </lineage>
</organism>
<feature type="compositionally biased region" description="Polar residues" evidence="1">
    <location>
        <begin position="250"/>
        <end position="259"/>
    </location>
</feature>
<feature type="compositionally biased region" description="Polar residues" evidence="1">
    <location>
        <begin position="46"/>
        <end position="62"/>
    </location>
</feature>
<dbReference type="Proteomes" id="UP001620626">
    <property type="component" value="Unassembled WGS sequence"/>
</dbReference>
<feature type="compositionally biased region" description="Low complexity" evidence="1">
    <location>
        <begin position="30"/>
        <end position="45"/>
    </location>
</feature>
<evidence type="ECO:0000256" key="1">
    <source>
        <dbReference type="SAM" id="MobiDB-lite"/>
    </source>
</evidence>
<dbReference type="EMBL" id="JBICBT010000089">
    <property type="protein sequence ID" value="KAL3123713.1"/>
    <property type="molecule type" value="Genomic_DNA"/>
</dbReference>
<comment type="caution">
    <text evidence="2">The sequence shown here is derived from an EMBL/GenBank/DDBJ whole genome shotgun (WGS) entry which is preliminary data.</text>
</comment>
<feature type="compositionally biased region" description="Polar residues" evidence="1">
    <location>
        <begin position="277"/>
        <end position="304"/>
    </location>
</feature>
<gene>
    <name evidence="2" type="ORF">niasHT_002795</name>
</gene>